<evidence type="ECO:0000313" key="11">
    <source>
        <dbReference type="Proteomes" id="UP000277580"/>
    </source>
</evidence>
<feature type="active site" description="Tele-AMP-histidine intermediate" evidence="3">
    <location>
        <position position="99"/>
    </location>
</feature>
<feature type="binding site" evidence="4">
    <location>
        <begin position="92"/>
        <end position="95"/>
    </location>
    <ligand>
        <name>substrate</name>
    </ligand>
</feature>
<name>A0A3N4KGH9_9PEZI</name>
<dbReference type="SUPFAM" id="SSF54197">
    <property type="entry name" value="HIT-like"/>
    <property type="match status" value="1"/>
</dbReference>
<gene>
    <name evidence="10" type="ORF">P167DRAFT_555777</name>
</gene>
<keyword evidence="2 7" id="KW-0378">Hydrolase</keyword>
<comment type="catalytic activity">
    <reaction evidence="7">
        <text>P(1),P(3)-bis(5'-adenosyl) triphosphate + H2O = AMP + ADP + 2 H(+)</text>
        <dbReference type="Rhea" id="RHEA:13893"/>
        <dbReference type="ChEBI" id="CHEBI:15377"/>
        <dbReference type="ChEBI" id="CHEBI:15378"/>
        <dbReference type="ChEBI" id="CHEBI:58529"/>
        <dbReference type="ChEBI" id="CHEBI:456215"/>
        <dbReference type="ChEBI" id="CHEBI:456216"/>
        <dbReference type="EC" id="3.6.1.29"/>
    </reaction>
</comment>
<dbReference type="EMBL" id="ML119182">
    <property type="protein sequence ID" value="RPB07471.1"/>
    <property type="molecule type" value="Genomic_DNA"/>
</dbReference>
<dbReference type="InterPro" id="IPR051884">
    <property type="entry name" value="Bis(5'-adenosyl)-TPase_reg"/>
</dbReference>
<dbReference type="GO" id="GO:0047710">
    <property type="term" value="F:bis(5'-adenosyl)-triphosphatase activity"/>
    <property type="evidence" value="ECO:0007669"/>
    <property type="project" value="UniProtKB-UniRule"/>
</dbReference>
<proteinExistence type="predicted"/>
<accession>A0A3N4KGH9</accession>
<keyword evidence="11" id="KW-1185">Reference proteome</keyword>
<evidence type="ECO:0000256" key="5">
    <source>
        <dbReference type="PIRSR" id="PIRSR639383-3"/>
    </source>
</evidence>
<dbReference type="PANTHER" id="PTHR46243:SF1">
    <property type="entry name" value="BIS(5'-ADENOSYL)-TRIPHOSPHATASE"/>
    <property type="match status" value="1"/>
</dbReference>
<dbReference type="InParanoid" id="A0A3N4KGH9"/>
<dbReference type="PROSITE" id="PS00892">
    <property type="entry name" value="HIT_1"/>
    <property type="match status" value="1"/>
</dbReference>
<evidence type="ECO:0000256" key="7">
    <source>
        <dbReference type="RuleBase" id="RU366076"/>
    </source>
</evidence>
<dbReference type="EC" id="3.6.1.29" evidence="7"/>
<feature type="binding site" evidence="4">
    <location>
        <position position="101"/>
    </location>
    <ligand>
        <name>substrate</name>
    </ligand>
</feature>
<dbReference type="GO" id="GO:0000166">
    <property type="term" value="F:nucleotide binding"/>
    <property type="evidence" value="ECO:0007669"/>
    <property type="project" value="UniProtKB-KW"/>
</dbReference>
<evidence type="ECO:0000313" key="10">
    <source>
        <dbReference type="EMBL" id="RPB07471.1"/>
    </source>
</evidence>
<dbReference type="Proteomes" id="UP000277580">
    <property type="component" value="Unassembled WGS sequence"/>
</dbReference>
<evidence type="ECO:0000256" key="3">
    <source>
        <dbReference type="PIRSR" id="PIRSR639383-1"/>
    </source>
</evidence>
<feature type="region of interest" description="Disordered" evidence="8">
    <location>
        <begin position="162"/>
        <end position="185"/>
    </location>
</feature>
<feature type="domain" description="HIT" evidence="9">
    <location>
        <begin position="5"/>
        <end position="112"/>
    </location>
</feature>
<dbReference type="STRING" id="1392247.A0A3N4KGH9"/>
<dbReference type="PANTHER" id="PTHR46243">
    <property type="entry name" value="BIS(5'-ADENOSYL)-TRIPHOSPHATASE"/>
    <property type="match status" value="1"/>
</dbReference>
<evidence type="ECO:0000256" key="1">
    <source>
        <dbReference type="ARBA" id="ARBA00022741"/>
    </source>
</evidence>
<dbReference type="InterPro" id="IPR039383">
    <property type="entry name" value="FHIT"/>
</dbReference>
<dbReference type="InterPro" id="IPR036265">
    <property type="entry name" value="HIT-like_sf"/>
</dbReference>
<comment type="cofactor">
    <cofactor evidence="7">
        <name>Mn(2+)</name>
        <dbReference type="ChEBI" id="CHEBI:29035"/>
    </cofactor>
</comment>
<feature type="short sequence motif" description="Histidine triad motif" evidence="6">
    <location>
        <begin position="97"/>
        <end position="101"/>
    </location>
</feature>
<protein>
    <recommendedName>
        <fullName evidence="7">Bis(5'-adenosyl)-triphosphatase</fullName>
        <ecNumber evidence="7">3.6.1.29</ecNumber>
    </recommendedName>
</protein>
<dbReference type="CDD" id="cd01275">
    <property type="entry name" value="FHIT"/>
    <property type="match status" value="1"/>
</dbReference>
<dbReference type="Gene3D" id="3.30.428.10">
    <property type="entry name" value="HIT-like"/>
    <property type="match status" value="1"/>
</dbReference>
<dbReference type="AlphaFoldDB" id="A0A3N4KGH9"/>
<feature type="binding site" evidence="4">
    <location>
        <position position="30"/>
    </location>
    <ligand>
        <name>substrate</name>
    </ligand>
</feature>
<dbReference type="FunCoup" id="A0A3N4KGH9">
    <property type="interactions" value="166"/>
</dbReference>
<evidence type="ECO:0000256" key="8">
    <source>
        <dbReference type="SAM" id="MobiDB-lite"/>
    </source>
</evidence>
<keyword evidence="1 7" id="KW-0547">Nucleotide-binding</keyword>
<dbReference type="InterPro" id="IPR011146">
    <property type="entry name" value="HIT-like"/>
</dbReference>
<evidence type="ECO:0000256" key="4">
    <source>
        <dbReference type="PIRSR" id="PIRSR639383-2"/>
    </source>
</evidence>
<dbReference type="Pfam" id="PF01230">
    <property type="entry name" value="HIT"/>
    <property type="match status" value="1"/>
</dbReference>
<feature type="site" description="Important for induction of apoptosis" evidence="5">
    <location>
        <position position="117"/>
    </location>
</feature>
<dbReference type="PROSITE" id="PS51084">
    <property type="entry name" value="HIT_2"/>
    <property type="match status" value="1"/>
</dbReference>
<evidence type="ECO:0000256" key="2">
    <source>
        <dbReference type="ARBA" id="ARBA00022801"/>
    </source>
</evidence>
<dbReference type="InterPro" id="IPR019808">
    <property type="entry name" value="Histidine_triad_CS"/>
</dbReference>
<evidence type="ECO:0000256" key="6">
    <source>
        <dbReference type="PROSITE-ProRule" id="PRU00464"/>
    </source>
</evidence>
<sequence>MAAVKPVYFGAFLVTSQVFYRTAHCFALVNLKPLLPGHVLVCPNRVVPRLKDLSTEEVTDLFLTVQKIGKAVERIYKADALNIAMQDGAAAGQSVPHVHTHIIPRQMQDLEKEDQIYTMLESDDGDLLRNYLEARHPSTLEGMKAIAGHHGPAAVIGDADSKAVSGGGGGRPKFPTVNMGERKARSEKVMKEEAEWLAKCLKEQEEEGLC</sequence>
<feature type="binding site" evidence="4">
    <location>
        <position position="86"/>
    </location>
    <ligand>
        <name>substrate</name>
    </ligand>
</feature>
<evidence type="ECO:0000259" key="9">
    <source>
        <dbReference type="PROSITE" id="PS51084"/>
    </source>
</evidence>
<reference evidence="10 11" key="1">
    <citation type="journal article" date="2018" name="Nat. Ecol. Evol.">
        <title>Pezizomycetes genomes reveal the molecular basis of ectomycorrhizal truffle lifestyle.</title>
        <authorList>
            <person name="Murat C."/>
            <person name="Payen T."/>
            <person name="Noel B."/>
            <person name="Kuo A."/>
            <person name="Morin E."/>
            <person name="Chen J."/>
            <person name="Kohler A."/>
            <person name="Krizsan K."/>
            <person name="Balestrini R."/>
            <person name="Da Silva C."/>
            <person name="Montanini B."/>
            <person name="Hainaut M."/>
            <person name="Levati E."/>
            <person name="Barry K.W."/>
            <person name="Belfiori B."/>
            <person name="Cichocki N."/>
            <person name="Clum A."/>
            <person name="Dockter R.B."/>
            <person name="Fauchery L."/>
            <person name="Guy J."/>
            <person name="Iotti M."/>
            <person name="Le Tacon F."/>
            <person name="Lindquist E.A."/>
            <person name="Lipzen A."/>
            <person name="Malagnac F."/>
            <person name="Mello A."/>
            <person name="Molinier V."/>
            <person name="Miyauchi S."/>
            <person name="Poulain J."/>
            <person name="Riccioni C."/>
            <person name="Rubini A."/>
            <person name="Sitrit Y."/>
            <person name="Splivallo R."/>
            <person name="Traeger S."/>
            <person name="Wang M."/>
            <person name="Zifcakova L."/>
            <person name="Wipf D."/>
            <person name="Zambonelli A."/>
            <person name="Paolocci F."/>
            <person name="Nowrousian M."/>
            <person name="Ottonello S."/>
            <person name="Baldrian P."/>
            <person name="Spatafora J.W."/>
            <person name="Henrissat B."/>
            <person name="Nagy L.G."/>
            <person name="Aury J.M."/>
            <person name="Wincker P."/>
            <person name="Grigoriev I.V."/>
            <person name="Bonfante P."/>
            <person name="Martin F.M."/>
        </authorList>
    </citation>
    <scope>NUCLEOTIDE SEQUENCE [LARGE SCALE GENOMIC DNA]</scope>
    <source>
        <strain evidence="10 11">CCBAS932</strain>
    </source>
</reference>
<organism evidence="10 11">
    <name type="scientific">Morchella conica CCBAS932</name>
    <dbReference type="NCBI Taxonomy" id="1392247"/>
    <lineage>
        <taxon>Eukaryota</taxon>
        <taxon>Fungi</taxon>
        <taxon>Dikarya</taxon>
        <taxon>Ascomycota</taxon>
        <taxon>Pezizomycotina</taxon>
        <taxon>Pezizomycetes</taxon>
        <taxon>Pezizales</taxon>
        <taxon>Morchellaceae</taxon>
        <taxon>Morchella</taxon>
    </lineage>
</organism>
<dbReference type="OrthoDB" id="680339at2759"/>